<feature type="compositionally biased region" description="Low complexity" evidence="1">
    <location>
        <begin position="19"/>
        <end position="29"/>
    </location>
</feature>
<feature type="region of interest" description="Disordered" evidence="1">
    <location>
        <begin position="1"/>
        <end position="48"/>
    </location>
</feature>
<dbReference type="EMBL" id="JRPD02000009">
    <property type="protein sequence ID" value="TLE00219.1"/>
    <property type="molecule type" value="Genomic_DNA"/>
</dbReference>
<evidence type="ECO:0000256" key="2">
    <source>
        <dbReference type="SAM" id="Phobius"/>
    </source>
</evidence>
<evidence type="ECO:0000313" key="6">
    <source>
        <dbReference type="Proteomes" id="UP000255139"/>
    </source>
</evidence>
<protein>
    <recommendedName>
        <fullName evidence="7">Transmembrane protein</fullName>
    </recommendedName>
</protein>
<evidence type="ECO:0000313" key="4">
    <source>
        <dbReference type="EMBL" id="TLE00219.1"/>
    </source>
</evidence>
<evidence type="ECO:0008006" key="7">
    <source>
        <dbReference type="Google" id="ProtNLM"/>
    </source>
</evidence>
<dbReference type="AlphaFoldDB" id="A0A377PRU2"/>
<feature type="compositionally biased region" description="Polar residues" evidence="1">
    <location>
        <begin position="9"/>
        <end position="18"/>
    </location>
</feature>
<keyword evidence="2" id="KW-0812">Transmembrane</keyword>
<feature type="compositionally biased region" description="Basic and acidic residues" evidence="1">
    <location>
        <begin position="130"/>
        <end position="175"/>
    </location>
</feature>
<organism evidence="3 6">
    <name type="scientific">Helicobacter muridarum</name>
    <dbReference type="NCBI Taxonomy" id="216"/>
    <lineage>
        <taxon>Bacteria</taxon>
        <taxon>Pseudomonadati</taxon>
        <taxon>Campylobacterota</taxon>
        <taxon>Epsilonproteobacteria</taxon>
        <taxon>Campylobacterales</taxon>
        <taxon>Helicobacteraceae</taxon>
        <taxon>Helicobacter</taxon>
    </lineage>
</organism>
<evidence type="ECO:0000313" key="3">
    <source>
        <dbReference type="EMBL" id="STQ85708.1"/>
    </source>
</evidence>
<feature type="region of interest" description="Disordered" evidence="1">
    <location>
        <begin position="115"/>
        <end position="185"/>
    </location>
</feature>
<dbReference type="Proteomes" id="UP000029922">
    <property type="component" value="Unassembled WGS sequence"/>
</dbReference>
<feature type="compositionally biased region" description="Polar residues" evidence="1">
    <location>
        <begin position="38"/>
        <end position="48"/>
    </location>
</feature>
<evidence type="ECO:0000313" key="5">
    <source>
        <dbReference type="Proteomes" id="UP000029922"/>
    </source>
</evidence>
<keyword evidence="2" id="KW-1133">Transmembrane helix</keyword>
<accession>A0A377PRU2</accession>
<evidence type="ECO:0000256" key="1">
    <source>
        <dbReference type="SAM" id="MobiDB-lite"/>
    </source>
</evidence>
<sequence>MSIQRDDNSIQSTTQKPQTINTNDETTIIDARKKTNKESSQSIIPNSTTNIEEYNQLEHQNNKLNNSNYDESPFLIQSKTLDLIEVEDSNQESKVFAQNGQITQNINQDFSNDLESSLTQQEEQEELEYEENKKDDKEIGKDFTSSHDPIKDDLDKDLNEDYIEKDSPKESTSMEKEEDLEQNSTKYLKDSKVKDSGMNSKIDEILDANDLDLVSTIKANYQSKSIDYILYSKRIFIGVGMLACFTGLYIGYLFFGATSLNVLWNLKKDEERIAKEVEDRRLENARLQKKMLELEMLEPQEL</sequence>
<name>A0A377PRU2_9HELI</name>
<dbReference type="EMBL" id="UGJE01000002">
    <property type="protein sequence ID" value="STQ85708.1"/>
    <property type="molecule type" value="Genomic_DNA"/>
</dbReference>
<dbReference type="RefSeq" id="WP_052089549.1">
    <property type="nucleotide sequence ID" value="NZ_FZML01000004.1"/>
</dbReference>
<dbReference type="OrthoDB" id="5330176at2"/>
<proteinExistence type="predicted"/>
<dbReference type="Proteomes" id="UP000255139">
    <property type="component" value="Unassembled WGS sequence"/>
</dbReference>
<feature type="transmembrane region" description="Helical" evidence="2">
    <location>
        <begin position="235"/>
        <end position="255"/>
    </location>
</feature>
<keyword evidence="6" id="KW-1185">Reference proteome</keyword>
<gene>
    <name evidence="4" type="ORF">LS73_005295</name>
    <name evidence="3" type="ORF">NCTC12714_00495</name>
</gene>
<reference evidence="3 6" key="2">
    <citation type="submission" date="2018-06" db="EMBL/GenBank/DDBJ databases">
        <authorList>
            <consortium name="Pathogen Informatics"/>
            <person name="Doyle S."/>
        </authorList>
    </citation>
    <scope>NUCLEOTIDE SEQUENCE [LARGE SCALE GENOMIC DNA]</scope>
    <source>
        <strain evidence="3 6">NCTC12714</strain>
    </source>
</reference>
<keyword evidence="2" id="KW-0472">Membrane</keyword>
<reference evidence="4 5" key="1">
    <citation type="journal article" date="2014" name="Genome Announc.">
        <title>Draft genome sequences of eight enterohepatic helicobacter species isolated from both laboratory and wild rodents.</title>
        <authorList>
            <person name="Sheh A."/>
            <person name="Shen Z."/>
            <person name="Fox J.G."/>
        </authorList>
    </citation>
    <scope>NUCLEOTIDE SEQUENCE [LARGE SCALE GENOMIC DNA]</scope>
    <source>
        <strain evidence="4 5">ST1</strain>
    </source>
</reference>